<evidence type="ECO:0000256" key="8">
    <source>
        <dbReference type="SAM" id="Phobius"/>
    </source>
</evidence>
<evidence type="ECO:0000256" key="4">
    <source>
        <dbReference type="ARBA" id="ARBA00023040"/>
    </source>
</evidence>
<dbReference type="Pfam" id="PF00001">
    <property type="entry name" value="7tm_1"/>
    <property type="match status" value="1"/>
</dbReference>
<evidence type="ECO:0000259" key="9">
    <source>
        <dbReference type="PROSITE" id="PS50262"/>
    </source>
</evidence>
<dbReference type="PANTHER" id="PTHR24243:SF230">
    <property type="entry name" value="G-PROTEIN COUPLED RECEPTORS FAMILY 1 PROFILE DOMAIN-CONTAINING PROTEIN"/>
    <property type="match status" value="1"/>
</dbReference>
<organism evidence="10 13">
    <name type="scientific">Adineta steineri</name>
    <dbReference type="NCBI Taxonomy" id="433720"/>
    <lineage>
        <taxon>Eukaryota</taxon>
        <taxon>Metazoa</taxon>
        <taxon>Spiralia</taxon>
        <taxon>Gnathifera</taxon>
        <taxon>Rotifera</taxon>
        <taxon>Eurotatoria</taxon>
        <taxon>Bdelloidea</taxon>
        <taxon>Adinetida</taxon>
        <taxon>Adinetidae</taxon>
        <taxon>Adineta</taxon>
    </lineage>
</organism>
<dbReference type="InterPro" id="IPR000276">
    <property type="entry name" value="GPCR_Rhodpsn"/>
</dbReference>
<evidence type="ECO:0000256" key="1">
    <source>
        <dbReference type="ARBA" id="ARBA00004141"/>
    </source>
</evidence>
<keyword evidence="7" id="KW-0807">Transducer</keyword>
<keyword evidence="5 8" id="KW-0472">Membrane</keyword>
<comment type="subcellular location">
    <subcellularLocation>
        <location evidence="1">Membrane</location>
        <topology evidence="1">Multi-pass membrane protein</topology>
    </subcellularLocation>
</comment>
<feature type="transmembrane region" description="Helical" evidence="8">
    <location>
        <begin position="284"/>
        <end position="302"/>
    </location>
</feature>
<dbReference type="PROSITE" id="PS50262">
    <property type="entry name" value="G_PROTEIN_RECEP_F1_2"/>
    <property type="match status" value="1"/>
</dbReference>
<evidence type="ECO:0000256" key="2">
    <source>
        <dbReference type="ARBA" id="ARBA00022692"/>
    </source>
</evidence>
<keyword evidence="6" id="KW-0675">Receptor</keyword>
<dbReference type="Proteomes" id="UP000663832">
    <property type="component" value="Unassembled WGS sequence"/>
</dbReference>
<dbReference type="SUPFAM" id="SSF81321">
    <property type="entry name" value="Family A G protein-coupled receptor-like"/>
    <property type="match status" value="1"/>
</dbReference>
<dbReference type="AlphaFoldDB" id="A0A814A221"/>
<sequence length="359" mass="41157">MDNTIMNSTPTESEDDDTWANDKWMVPYLFLLLIIGTIGNSFGILLFQNSAMRKYSCSLYFLLMAIFDELTLFCWVVNRLFGELSYTSFSNRSTILCKLFVVVYYSSSQAAVGMLVLAMFDRLYTTFKIAHGYFDVRVLTRRQHFQYICLGVFFSILIAMNSLLFGSQLFLSPEDDIEYCLIIDPDITQIYSIIDLCIYAIVPCICMLIGDILILYYIQKARARVITINSSSKRREKQLSIMLVITSMISLFIVSPYSFLKLLINFSIILDTNIRTLYTLNDAFGLLSTCTHAMHFYLFLIISSTIRKHFKSLLQSLVTNCSNARNIIQPVVIAPIKTTMSSQPTVHIIQRTPCQQSIR</sequence>
<dbReference type="GO" id="GO:0005886">
    <property type="term" value="C:plasma membrane"/>
    <property type="evidence" value="ECO:0007669"/>
    <property type="project" value="TreeGrafter"/>
</dbReference>
<name>A0A814A221_9BILA</name>
<feature type="transmembrane region" description="Helical" evidence="8">
    <location>
        <begin position="190"/>
        <end position="218"/>
    </location>
</feature>
<evidence type="ECO:0000256" key="6">
    <source>
        <dbReference type="ARBA" id="ARBA00023170"/>
    </source>
</evidence>
<feature type="domain" description="G-protein coupled receptors family 1 profile" evidence="9">
    <location>
        <begin position="39"/>
        <end position="299"/>
    </location>
</feature>
<feature type="transmembrane region" description="Helical" evidence="8">
    <location>
        <begin position="59"/>
        <end position="81"/>
    </location>
</feature>
<keyword evidence="12" id="KW-1185">Reference proteome</keyword>
<keyword evidence="4" id="KW-0297">G-protein coupled receptor</keyword>
<reference evidence="10" key="1">
    <citation type="submission" date="2021-02" db="EMBL/GenBank/DDBJ databases">
        <authorList>
            <person name="Nowell W R."/>
        </authorList>
    </citation>
    <scope>NUCLEOTIDE SEQUENCE</scope>
</reference>
<dbReference type="EMBL" id="CAJNOI010000038">
    <property type="protein sequence ID" value="CAF0907619.1"/>
    <property type="molecule type" value="Genomic_DNA"/>
</dbReference>
<evidence type="ECO:0000256" key="3">
    <source>
        <dbReference type="ARBA" id="ARBA00022989"/>
    </source>
</evidence>
<dbReference type="Gene3D" id="1.20.1070.10">
    <property type="entry name" value="Rhodopsin 7-helix transmembrane proteins"/>
    <property type="match status" value="1"/>
</dbReference>
<dbReference type="InterPro" id="IPR017452">
    <property type="entry name" value="GPCR_Rhodpsn_7TM"/>
</dbReference>
<evidence type="ECO:0000313" key="10">
    <source>
        <dbReference type="EMBL" id="CAF0907619.1"/>
    </source>
</evidence>
<accession>A0A814A221</accession>
<dbReference type="EMBL" id="CAJNOM010000603">
    <property type="protein sequence ID" value="CAF1518424.1"/>
    <property type="molecule type" value="Genomic_DNA"/>
</dbReference>
<gene>
    <name evidence="10" type="ORF">BJG266_LOCUS10821</name>
    <name evidence="11" type="ORF">QVE165_LOCUS44608</name>
</gene>
<dbReference type="Proteomes" id="UP000663877">
    <property type="component" value="Unassembled WGS sequence"/>
</dbReference>
<feature type="transmembrane region" description="Helical" evidence="8">
    <location>
        <begin position="145"/>
        <end position="170"/>
    </location>
</feature>
<evidence type="ECO:0000256" key="5">
    <source>
        <dbReference type="ARBA" id="ARBA00023136"/>
    </source>
</evidence>
<feature type="transmembrane region" description="Helical" evidence="8">
    <location>
        <begin position="25"/>
        <end position="47"/>
    </location>
</feature>
<evidence type="ECO:0000313" key="11">
    <source>
        <dbReference type="EMBL" id="CAF1518424.1"/>
    </source>
</evidence>
<evidence type="ECO:0000313" key="13">
    <source>
        <dbReference type="Proteomes" id="UP000663877"/>
    </source>
</evidence>
<dbReference type="PANTHER" id="PTHR24243">
    <property type="entry name" value="G-PROTEIN COUPLED RECEPTOR"/>
    <property type="match status" value="1"/>
</dbReference>
<keyword evidence="2 8" id="KW-0812">Transmembrane</keyword>
<proteinExistence type="predicted"/>
<dbReference type="GO" id="GO:0004930">
    <property type="term" value="F:G protein-coupled receptor activity"/>
    <property type="evidence" value="ECO:0007669"/>
    <property type="project" value="UniProtKB-KW"/>
</dbReference>
<feature type="transmembrane region" description="Helical" evidence="8">
    <location>
        <begin position="101"/>
        <end position="124"/>
    </location>
</feature>
<comment type="caution">
    <text evidence="10">The sequence shown here is derived from an EMBL/GenBank/DDBJ whole genome shotgun (WGS) entry which is preliminary data.</text>
</comment>
<protein>
    <recommendedName>
        <fullName evidence="9">G-protein coupled receptors family 1 profile domain-containing protein</fullName>
    </recommendedName>
</protein>
<keyword evidence="3 8" id="KW-1133">Transmembrane helix</keyword>
<evidence type="ECO:0000256" key="7">
    <source>
        <dbReference type="ARBA" id="ARBA00023224"/>
    </source>
</evidence>
<dbReference type="OrthoDB" id="9992193at2759"/>
<evidence type="ECO:0000313" key="12">
    <source>
        <dbReference type="Proteomes" id="UP000663832"/>
    </source>
</evidence>
<feature type="transmembrane region" description="Helical" evidence="8">
    <location>
        <begin position="239"/>
        <end position="264"/>
    </location>
</feature>